<feature type="transmembrane region" description="Helical" evidence="8">
    <location>
        <begin position="12"/>
        <end position="39"/>
    </location>
</feature>
<keyword evidence="3 8" id="KW-1133">Transmembrane helix</keyword>
<keyword evidence="10" id="KW-1185">Reference proteome</keyword>
<accession>A0ABR0E2F9</accession>
<proteinExistence type="inferred from homology"/>
<keyword evidence="5" id="KW-0503">Monooxygenase</keyword>
<evidence type="ECO:0000256" key="2">
    <source>
        <dbReference type="ARBA" id="ARBA00022692"/>
    </source>
</evidence>
<protein>
    <recommendedName>
        <fullName evidence="11">DUF1772 domain-containing protein</fullName>
    </recommendedName>
</protein>
<evidence type="ECO:0000256" key="6">
    <source>
        <dbReference type="ARBA" id="ARBA00023136"/>
    </source>
</evidence>
<dbReference type="PANTHER" id="PTHR35042">
    <property type="entry name" value="ANTHRONE OXYGENASE ENCC"/>
    <property type="match status" value="1"/>
</dbReference>
<name>A0ABR0E2F9_ZASCE</name>
<gene>
    <name evidence="9" type="ORF">PRZ48_013856</name>
</gene>
<organism evidence="9 10">
    <name type="scientific">Zasmidium cellare</name>
    <name type="common">Wine cellar mold</name>
    <name type="synonym">Racodium cellare</name>
    <dbReference type="NCBI Taxonomy" id="395010"/>
    <lineage>
        <taxon>Eukaryota</taxon>
        <taxon>Fungi</taxon>
        <taxon>Dikarya</taxon>
        <taxon>Ascomycota</taxon>
        <taxon>Pezizomycotina</taxon>
        <taxon>Dothideomycetes</taxon>
        <taxon>Dothideomycetidae</taxon>
        <taxon>Mycosphaerellales</taxon>
        <taxon>Mycosphaerellaceae</taxon>
        <taxon>Zasmidium</taxon>
    </lineage>
</organism>
<keyword evidence="4" id="KW-0560">Oxidoreductase</keyword>
<evidence type="ECO:0000313" key="10">
    <source>
        <dbReference type="Proteomes" id="UP001305779"/>
    </source>
</evidence>
<sequence>MSETKAATSNRSSILLPIVTGSVLSGAMGALSLMAVPVLLETTTDPTQLFHQWVTMYGYGHRVLPGLAIVTALLYARTARQSQKQDQPWYRLAIAGISTACIIPFTLIFMASTNNALFALHADAQDGNFRLGIEGGKALVTWWSRLHLMRSVMPLAGAAVGVSTLSTEKIQFRQAHKRNARLRSFRTFGEDEFSAL</sequence>
<dbReference type="Pfam" id="PF08592">
    <property type="entry name" value="Anthrone_oxy"/>
    <property type="match status" value="1"/>
</dbReference>
<dbReference type="InterPro" id="IPR013901">
    <property type="entry name" value="Anthrone_oxy"/>
</dbReference>
<evidence type="ECO:0000313" key="9">
    <source>
        <dbReference type="EMBL" id="KAK4495524.1"/>
    </source>
</evidence>
<evidence type="ECO:0000256" key="7">
    <source>
        <dbReference type="ARBA" id="ARBA00034313"/>
    </source>
</evidence>
<comment type="subcellular location">
    <subcellularLocation>
        <location evidence="1">Membrane</location>
        <topology evidence="1">Multi-pass membrane protein</topology>
    </subcellularLocation>
</comment>
<evidence type="ECO:0000256" key="5">
    <source>
        <dbReference type="ARBA" id="ARBA00023033"/>
    </source>
</evidence>
<comment type="caution">
    <text evidence="9">The sequence shown here is derived from an EMBL/GenBank/DDBJ whole genome shotgun (WGS) entry which is preliminary data.</text>
</comment>
<evidence type="ECO:0000256" key="4">
    <source>
        <dbReference type="ARBA" id="ARBA00023002"/>
    </source>
</evidence>
<keyword evidence="6 8" id="KW-0472">Membrane</keyword>
<evidence type="ECO:0000256" key="3">
    <source>
        <dbReference type="ARBA" id="ARBA00022989"/>
    </source>
</evidence>
<evidence type="ECO:0000256" key="8">
    <source>
        <dbReference type="SAM" id="Phobius"/>
    </source>
</evidence>
<feature type="transmembrane region" description="Helical" evidence="8">
    <location>
        <begin position="59"/>
        <end position="77"/>
    </location>
</feature>
<dbReference type="PANTHER" id="PTHR35042:SF3">
    <property type="entry name" value="ANTHRONE OXYGENASE-RELATED"/>
    <property type="match status" value="1"/>
</dbReference>
<evidence type="ECO:0008006" key="11">
    <source>
        <dbReference type="Google" id="ProtNLM"/>
    </source>
</evidence>
<dbReference type="Proteomes" id="UP001305779">
    <property type="component" value="Unassembled WGS sequence"/>
</dbReference>
<feature type="transmembrane region" description="Helical" evidence="8">
    <location>
        <begin position="89"/>
        <end position="111"/>
    </location>
</feature>
<reference evidence="9 10" key="1">
    <citation type="journal article" date="2023" name="G3 (Bethesda)">
        <title>A chromosome-level genome assembly of Zasmidium syzygii isolated from banana leaves.</title>
        <authorList>
            <person name="van Westerhoven A.C."/>
            <person name="Mehrabi R."/>
            <person name="Talebi R."/>
            <person name="Steentjes M.B.F."/>
            <person name="Corcolon B."/>
            <person name="Chong P.A."/>
            <person name="Kema G.H.J."/>
            <person name="Seidl M.F."/>
        </authorList>
    </citation>
    <scope>NUCLEOTIDE SEQUENCE [LARGE SCALE GENOMIC DNA]</scope>
    <source>
        <strain evidence="9 10">P124</strain>
    </source>
</reference>
<comment type="similarity">
    <text evidence="7">Belongs to the anthrone oxygenase family.</text>
</comment>
<keyword evidence="2 8" id="KW-0812">Transmembrane</keyword>
<dbReference type="EMBL" id="JAXOVC010000012">
    <property type="protein sequence ID" value="KAK4495524.1"/>
    <property type="molecule type" value="Genomic_DNA"/>
</dbReference>
<evidence type="ECO:0000256" key="1">
    <source>
        <dbReference type="ARBA" id="ARBA00004141"/>
    </source>
</evidence>